<dbReference type="Pfam" id="PF00324">
    <property type="entry name" value="AA_permease"/>
    <property type="match status" value="1"/>
</dbReference>
<keyword evidence="8" id="KW-1185">Reference proteome</keyword>
<proteinExistence type="predicted"/>
<dbReference type="PANTHER" id="PTHR43341:SF6">
    <property type="entry name" value="AMINO ACID TRANSPORTER (EUROFUNG)"/>
    <property type="match status" value="1"/>
</dbReference>
<gene>
    <name evidence="7" type="ORF">BDV36DRAFT_301242</name>
</gene>
<keyword evidence="3 5" id="KW-1133">Transmembrane helix</keyword>
<dbReference type="InterPro" id="IPR050524">
    <property type="entry name" value="APC_YAT"/>
</dbReference>
<evidence type="ECO:0000259" key="6">
    <source>
        <dbReference type="Pfam" id="PF00324"/>
    </source>
</evidence>
<evidence type="ECO:0000256" key="2">
    <source>
        <dbReference type="ARBA" id="ARBA00022692"/>
    </source>
</evidence>
<evidence type="ECO:0000313" key="7">
    <source>
        <dbReference type="EMBL" id="KAE8412083.1"/>
    </source>
</evidence>
<dbReference type="EMBL" id="ML735848">
    <property type="protein sequence ID" value="KAE8412083.1"/>
    <property type="molecule type" value="Genomic_DNA"/>
</dbReference>
<evidence type="ECO:0000256" key="4">
    <source>
        <dbReference type="ARBA" id="ARBA00023136"/>
    </source>
</evidence>
<keyword evidence="2 5" id="KW-0812">Transmembrane</keyword>
<feature type="transmembrane region" description="Helical" evidence="5">
    <location>
        <begin position="88"/>
        <end position="107"/>
    </location>
</feature>
<evidence type="ECO:0000313" key="8">
    <source>
        <dbReference type="Proteomes" id="UP000325395"/>
    </source>
</evidence>
<feature type="domain" description="Amino acid permease/ SLC12A" evidence="6">
    <location>
        <begin position="115"/>
        <end position="226"/>
    </location>
</feature>
<evidence type="ECO:0000256" key="5">
    <source>
        <dbReference type="SAM" id="Phobius"/>
    </source>
</evidence>
<feature type="transmembrane region" description="Helical" evidence="5">
    <location>
        <begin position="62"/>
        <end position="82"/>
    </location>
</feature>
<protein>
    <recommendedName>
        <fullName evidence="6">Amino acid permease/ SLC12A domain-containing protein</fullName>
    </recommendedName>
</protein>
<dbReference type="Gene3D" id="1.20.1740.10">
    <property type="entry name" value="Amino acid/polyamine transporter I"/>
    <property type="match status" value="2"/>
</dbReference>
<dbReference type="InterPro" id="IPR004841">
    <property type="entry name" value="AA-permease/SLC12A_dom"/>
</dbReference>
<organism evidence="7 8">
    <name type="scientific">Aspergillus pseudocaelatus</name>
    <dbReference type="NCBI Taxonomy" id="1825620"/>
    <lineage>
        <taxon>Eukaryota</taxon>
        <taxon>Fungi</taxon>
        <taxon>Dikarya</taxon>
        <taxon>Ascomycota</taxon>
        <taxon>Pezizomycotina</taxon>
        <taxon>Eurotiomycetes</taxon>
        <taxon>Eurotiomycetidae</taxon>
        <taxon>Eurotiales</taxon>
        <taxon>Aspergillaceae</taxon>
        <taxon>Aspergillus</taxon>
        <taxon>Aspergillus subgen. Circumdati</taxon>
    </lineage>
</organism>
<keyword evidence="4 5" id="KW-0472">Membrane</keyword>
<dbReference type="PANTHER" id="PTHR43341">
    <property type="entry name" value="AMINO ACID PERMEASE"/>
    <property type="match status" value="1"/>
</dbReference>
<accession>A0ABQ6W622</accession>
<sequence length="232" mass="24837">MVASTVADNPDISTVTDHKYEIKDFQLAGPNYTKDNYHEGAVSPANNVGGLHRRLGSRQIQLVAIGGSIGTGLFIAIGTGLYKGGPGSLLLAFIIQSLMVGMLNSCLAEMTCAWPEYISTVAAAVKYPCIYIKSAFKNVYWHFNIFFVRGALCVGTLIAYNDSTLVAALESGELSAAVSPYIIAIQNLGIDVIPYIISALIATTVFPANNTYNYTATRALYGVAVNTHLLQD</sequence>
<dbReference type="Proteomes" id="UP000325395">
    <property type="component" value="Unassembled WGS sequence"/>
</dbReference>
<name>A0ABQ6W622_9EURO</name>
<evidence type="ECO:0000256" key="1">
    <source>
        <dbReference type="ARBA" id="ARBA00004141"/>
    </source>
</evidence>
<comment type="subcellular location">
    <subcellularLocation>
        <location evidence="1">Membrane</location>
        <topology evidence="1">Multi-pass membrane protein</topology>
    </subcellularLocation>
</comment>
<reference evidence="7 8" key="1">
    <citation type="submission" date="2019-04" db="EMBL/GenBank/DDBJ databases">
        <authorList>
            <consortium name="DOE Joint Genome Institute"/>
            <person name="Mondo S."/>
            <person name="Kjaerbolling I."/>
            <person name="Vesth T."/>
            <person name="Frisvad J.C."/>
            <person name="Nybo J.L."/>
            <person name="Theobald S."/>
            <person name="Kildgaard S."/>
            <person name="Isbrandt T."/>
            <person name="Kuo A."/>
            <person name="Sato A."/>
            <person name="Lyhne E.K."/>
            <person name="Kogle M.E."/>
            <person name="Wiebenga A."/>
            <person name="Kun R.S."/>
            <person name="Lubbers R.J."/>
            <person name="Makela M.R."/>
            <person name="Barry K."/>
            <person name="Chovatia M."/>
            <person name="Clum A."/>
            <person name="Daum C."/>
            <person name="Haridas S."/>
            <person name="He G."/>
            <person name="LaButti K."/>
            <person name="Lipzen A."/>
            <person name="Riley R."/>
            <person name="Salamov A."/>
            <person name="Simmons B.A."/>
            <person name="Magnuson J.K."/>
            <person name="Henrissat B."/>
            <person name="Mortensen U.H."/>
            <person name="Larsen T.O."/>
            <person name="Devries R.P."/>
            <person name="Grigoriev I.V."/>
            <person name="Machida M."/>
            <person name="Baker S.E."/>
            <person name="Andersen M.R."/>
            <person name="Cantor M.N."/>
            <person name="Hua S.X."/>
        </authorList>
    </citation>
    <scope>NUCLEOTIDE SEQUENCE [LARGE SCALE GENOMIC DNA]</scope>
    <source>
        <strain evidence="7 8">CBS 117616</strain>
    </source>
</reference>
<evidence type="ECO:0000256" key="3">
    <source>
        <dbReference type="ARBA" id="ARBA00022989"/>
    </source>
</evidence>